<dbReference type="SUPFAM" id="SSF50129">
    <property type="entry name" value="GroES-like"/>
    <property type="match status" value="1"/>
</dbReference>
<gene>
    <name evidence="5" type="ORF">B7R54_17245</name>
</gene>
<evidence type="ECO:0000259" key="3">
    <source>
        <dbReference type="Pfam" id="PF00107"/>
    </source>
</evidence>
<proteinExistence type="predicted"/>
<dbReference type="AlphaFoldDB" id="A0A3E0VNV7"/>
<dbReference type="SUPFAM" id="SSF51735">
    <property type="entry name" value="NAD(P)-binding Rossmann-fold domains"/>
    <property type="match status" value="1"/>
</dbReference>
<dbReference type="InterPro" id="IPR050129">
    <property type="entry name" value="Zn_alcohol_dh"/>
</dbReference>
<protein>
    <submittedName>
        <fullName evidence="5">Zinc-binding alcohol dehydrogenase</fullName>
    </submittedName>
</protein>
<evidence type="ECO:0000256" key="2">
    <source>
        <dbReference type="ARBA" id="ARBA00023002"/>
    </source>
</evidence>
<dbReference type="PANTHER" id="PTHR43401">
    <property type="entry name" value="L-THREONINE 3-DEHYDROGENASE"/>
    <property type="match status" value="1"/>
</dbReference>
<dbReference type="InterPro" id="IPR013149">
    <property type="entry name" value="ADH-like_C"/>
</dbReference>
<feature type="domain" description="Alcohol dehydrogenase-like C-terminal" evidence="3">
    <location>
        <begin position="212"/>
        <end position="327"/>
    </location>
</feature>
<evidence type="ECO:0000259" key="4">
    <source>
        <dbReference type="Pfam" id="PF08240"/>
    </source>
</evidence>
<dbReference type="GO" id="GO:0016491">
    <property type="term" value="F:oxidoreductase activity"/>
    <property type="evidence" value="ECO:0007669"/>
    <property type="project" value="UniProtKB-KW"/>
</dbReference>
<organism evidence="5 6">
    <name type="scientific">Subtercola boreus</name>
    <dbReference type="NCBI Taxonomy" id="120213"/>
    <lineage>
        <taxon>Bacteria</taxon>
        <taxon>Bacillati</taxon>
        <taxon>Actinomycetota</taxon>
        <taxon>Actinomycetes</taxon>
        <taxon>Micrococcales</taxon>
        <taxon>Microbacteriaceae</taxon>
        <taxon>Subtercola</taxon>
    </lineage>
</organism>
<comment type="cofactor">
    <cofactor evidence="1">
        <name>Zn(2+)</name>
        <dbReference type="ChEBI" id="CHEBI:29105"/>
    </cofactor>
</comment>
<dbReference type="InterPro" id="IPR013154">
    <property type="entry name" value="ADH-like_N"/>
</dbReference>
<dbReference type="Proteomes" id="UP000256486">
    <property type="component" value="Unassembled WGS sequence"/>
</dbReference>
<sequence>MLAAVYHGPHDIRISSVPVPSARPGEVLVKVLRSGICGTDATEWSVGPKVFPVQGTHPVTHHHGPMVLGHEFVGEIVSLPESSLPGTSLAGTGEALDVAAAASLAVGDLVASGAGVWCGDCARCREGRTNMCENYYTLGLSLDGGMGGYVSVPARTLAAVPDGVSPDVAGLAQPLAVGIHAARRSGAVDGDRVLVIGGGAIASFVLAGLTHLVDVEVTVVEFAGRKQERALRLGADHVVSPSEELAADVPASFGGRRPDVVIEASGAPGQLAAAVSLVRNGGRVLAVGLPKVQPTLDVHSLVFREITLDSSLAHVCATDLPAALAILATTMLGAELVERVVPLDELGAQLDRLAAGQVDGKILIDPWL</sequence>
<dbReference type="InterPro" id="IPR011032">
    <property type="entry name" value="GroES-like_sf"/>
</dbReference>
<evidence type="ECO:0000313" key="5">
    <source>
        <dbReference type="EMBL" id="RFA11365.1"/>
    </source>
</evidence>
<dbReference type="Pfam" id="PF00107">
    <property type="entry name" value="ADH_zinc_N"/>
    <property type="match status" value="1"/>
</dbReference>
<dbReference type="InterPro" id="IPR036291">
    <property type="entry name" value="NAD(P)-bd_dom_sf"/>
</dbReference>
<dbReference type="EMBL" id="NBWZ01000001">
    <property type="protein sequence ID" value="RFA11365.1"/>
    <property type="molecule type" value="Genomic_DNA"/>
</dbReference>
<reference evidence="5 6" key="1">
    <citation type="submission" date="2017-04" db="EMBL/GenBank/DDBJ databases">
        <title>Comparative genome analysis of Subtercola boreus.</title>
        <authorList>
            <person name="Cho Y.-J."/>
            <person name="Cho A."/>
            <person name="Kim O.-S."/>
            <person name="Lee J.-I."/>
        </authorList>
    </citation>
    <scope>NUCLEOTIDE SEQUENCE [LARGE SCALE GENOMIC DNA]</scope>
    <source>
        <strain evidence="5 6">K300</strain>
    </source>
</reference>
<accession>A0A3E0VNV7</accession>
<evidence type="ECO:0000313" key="6">
    <source>
        <dbReference type="Proteomes" id="UP000256486"/>
    </source>
</evidence>
<name>A0A3E0VNV7_9MICO</name>
<dbReference type="PANTHER" id="PTHR43401:SF2">
    <property type="entry name" value="L-THREONINE 3-DEHYDROGENASE"/>
    <property type="match status" value="1"/>
</dbReference>
<comment type="caution">
    <text evidence="5">The sequence shown here is derived from an EMBL/GenBank/DDBJ whole genome shotgun (WGS) entry which is preliminary data.</text>
</comment>
<keyword evidence="6" id="KW-1185">Reference proteome</keyword>
<dbReference type="Gene3D" id="3.40.50.720">
    <property type="entry name" value="NAD(P)-binding Rossmann-like Domain"/>
    <property type="match status" value="1"/>
</dbReference>
<feature type="domain" description="Alcohol dehydrogenase-like N-terminal" evidence="4">
    <location>
        <begin position="24"/>
        <end position="162"/>
    </location>
</feature>
<dbReference type="Gene3D" id="3.90.180.10">
    <property type="entry name" value="Medium-chain alcohol dehydrogenases, catalytic domain"/>
    <property type="match status" value="1"/>
</dbReference>
<dbReference type="OrthoDB" id="9797931at2"/>
<keyword evidence="2" id="KW-0560">Oxidoreductase</keyword>
<evidence type="ECO:0000256" key="1">
    <source>
        <dbReference type="ARBA" id="ARBA00001947"/>
    </source>
</evidence>
<dbReference type="Pfam" id="PF08240">
    <property type="entry name" value="ADH_N"/>
    <property type="match status" value="1"/>
</dbReference>